<gene>
    <name evidence="3" type="ORF">MNOR_LOCUS38163</name>
</gene>
<protein>
    <submittedName>
        <fullName evidence="3">Uncharacterized protein</fullName>
    </submittedName>
</protein>
<feature type="region of interest" description="Disordered" evidence="1">
    <location>
        <begin position="1"/>
        <end position="22"/>
    </location>
</feature>
<keyword evidence="4" id="KW-1185">Reference proteome</keyword>
<evidence type="ECO:0000256" key="2">
    <source>
        <dbReference type="SAM" id="Phobius"/>
    </source>
</evidence>
<keyword evidence="2" id="KW-0472">Membrane</keyword>
<evidence type="ECO:0000313" key="3">
    <source>
        <dbReference type="EMBL" id="CAL4208594.1"/>
    </source>
</evidence>
<feature type="transmembrane region" description="Helical" evidence="2">
    <location>
        <begin position="140"/>
        <end position="164"/>
    </location>
</feature>
<evidence type="ECO:0000256" key="1">
    <source>
        <dbReference type="SAM" id="MobiDB-lite"/>
    </source>
</evidence>
<dbReference type="AlphaFoldDB" id="A0AAV2SL73"/>
<evidence type="ECO:0000313" key="4">
    <source>
        <dbReference type="Proteomes" id="UP001497623"/>
    </source>
</evidence>
<accession>A0AAV2SL73</accession>
<keyword evidence="2" id="KW-0812">Transmembrane</keyword>
<feature type="non-terminal residue" evidence="3">
    <location>
        <position position="165"/>
    </location>
</feature>
<dbReference type="EMBL" id="CAXKWB010083839">
    <property type="protein sequence ID" value="CAL4208594.1"/>
    <property type="molecule type" value="Genomic_DNA"/>
</dbReference>
<dbReference type="Proteomes" id="UP001497623">
    <property type="component" value="Unassembled WGS sequence"/>
</dbReference>
<reference evidence="3 4" key="1">
    <citation type="submission" date="2024-05" db="EMBL/GenBank/DDBJ databases">
        <authorList>
            <person name="Wallberg A."/>
        </authorList>
    </citation>
    <scope>NUCLEOTIDE SEQUENCE [LARGE SCALE GENOMIC DNA]</scope>
</reference>
<proteinExistence type="predicted"/>
<feature type="non-terminal residue" evidence="3">
    <location>
        <position position="1"/>
    </location>
</feature>
<keyword evidence="2" id="KW-1133">Transmembrane helix</keyword>
<sequence length="165" mass="17828">VAAPTGASVVSLRRHLPPHQPLEPVRNVKEGRGGLAKQAKYYLSKSAPARRHNRTLGAAPSSHQQQKPHSLERVPTLKTLDARALKAAVKKGGRGPPWRFPVMTVQQQPGAAEGDKASGAWCCSSRCSSRSWRTGPTSALLLPLHLLMVVLLCFYIVLGAAIFIQ</sequence>
<organism evidence="3 4">
    <name type="scientific">Meganyctiphanes norvegica</name>
    <name type="common">Northern krill</name>
    <name type="synonym">Thysanopoda norvegica</name>
    <dbReference type="NCBI Taxonomy" id="48144"/>
    <lineage>
        <taxon>Eukaryota</taxon>
        <taxon>Metazoa</taxon>
        <taxon>Ecdysozoa</taxon>
        <taxon>Arthropoda</taxon>
        <taxon>Crustacea</taxon>
        <taxon>Multicrustacea</taxon>
        <taxon>Malacostraca</taxon>
        <taxon>Eumalacostraca</taxon>
        <taxon>Eucarida</taxon>
        <taxon>Euphausiacea</taxon>
        <taxon>Euphausiidae</taxon>
        <taxon>Meganyctiphanes</taxon>
    </lineage>
</organism>
<comment type="caution">
    <text evidence="3">The sequence shown here is derived from an EMBL/GenBank/DDBJ whole genome shotgun (WGS) entry which is preliminary data.</text>
</comment>
<name>A0AAV2SL73_MEGNR</name>